<proteinExistence type="predicted"/>
<evidence type="ECO:0000256" key="5">
    <source>
        <dbReference type="SAM" id="Phobius"/>
    </source>
</evidence>
<evidence type="ECO:0000259" key="6">
    <source>
        <dbReference type="Pfam" id="PF04138"/>
    </source>
</evidence>
<dbReference type="OrthoDB" id="771485at2"/>
<sequence length="161" mass="18909">MKDFLLSVIDWFYPPFRRVMPLQTFRYAACGGANTLLDLCLFFISYNYILHQQIVHLGFITFKPYVAALFMAFCVSFPTGFFLMRYIVFPGSDLKGRVQLFRYFVLVLTCLFLNYILLRFFVEVCHLYASVARAVTVVFVVVFSYLSQKHFTFRVKKQSTT</sequence>
<keyword evidence="2 5" id="KW-0812">Transmembrane</keyword>
<evidence type="ECO:0000313" key="8">
    <source>
        <dbReference type="Proteomes" id="UP000294498"/>
    </source>
</evidence>
<protein>
    <submittedName>
        <fullName evidence="7">Putative flippase GtrA</fullName>
    </submittedName>
</protein>
<dbReference type="RefSeq" id="WP_133993134.1">
    <property type="nucleotide sequence ID" value="NZ_SODV01000001.1"/>
</dbReference>
<organism evidence="7 8">
    <name type="scientific">Dinghuibacter silviterrae</name>
    <dbReference type="NCBI Taxonomy" id="1539049"/>
    <lineage>
        <taxon>Bacteria</taxon>
        <taxon>Pseudomonadati</taxon>
        <taxon>Bacteroidota</taxon>
        <taxon>Chitinophagia</taxon>
        <taxon>Chitinophagales</taxon>
        <taxon>Chitinophagaceae</taxon>
        <taxon>Dinghuibacter</taxon>
    </lineage>
</organism>
<dbReference type="AlphaFoldDB" id="A0A4R8DSX5"/>
<dbReference type="Pfam" id="PF04138">
    <property type="entry name" value="GtrA_DPMS_TM"/>
    <property type="match status" value="1"/>
</dbReference>
<reference evidence="7 8" key="1">
    <citation type="submission" date="2019-03" db="EMBL/GenBank/DDBJ databases">
        <title>Genomic Encyclopedia of Type Strains, Phase IV (KMG-IV): sequencing the most valuable type-strain genomes for metagenomic binning, comparative biology and taxonomic classification.</title>
        <authorList>
            <person name="Goeker M."/>
        </authorList>
    </citation>
    <scope>NUCLEOTIDE SEQUENCE [LARGE SCALE GENOMIC DNA]</scope>
    <source>
        <strain evidence="7 8">DSM 100059</strain>
    </source>
</reference>
<dbReference type="InterPro" id="IPR007267">
    <property type="entry name" value="GtrA_DPMS_TM"/>
</dbReference>
<feature type="transmembrane region" description="Helical" evidence="5">
    <location>
        <begin position="100"/>
        <end position="121"/>
    </location>
</feature>
<feature type="domain" description="GtrA/DPMS transmembrane" evidence="6">
    <location>
        <begin position="26"/>
        <end position="153"/>
    </location>
</feature>
<evidence type="ECO:0000256" key="4">
    <source>
        <dbReference type="ARBA" id="ARBA00023136"/>
    </source>
</evidence>
<dbReference type="GO" id="GO:0000271">
    <property type="term" value="P:polysaccharide biosynthetic process"/>
    <property type="evidence" value="ECO:0007669"/>
    <property type="project" value="InterPro"/>
</dbReference>
<feature type="transmembrane region" description="Helical" evidence="5">
    <location>
        <begin position="66"/>
        <end position="88"/>
    </location>
</feature>
<evidence type="ECO:0000256" key="2">
    <source>
        <dbReference type="ARBA" id="ARBA00022692"/>
    </source>
</evidence>
<feature type="transmembrane region" description="Helical" evidence="5">
    <location>
        <begin position="127"/>
        <end position="147"/>
    </location>
</feature>
<comment type="subcellular location">
    <subcellularLocation>
        <location evidence="1">Membrane</location>
        <topology evidence="1">Multi-pass membrane protein</topology>
    </subcellularLocation>
</comment>
<name>A0A4R8DSX5_9BACT</name>
<keyword evidence="8" id="KW-1185">Reference proteome</keyword>
<dbReference type="Proteomes" id="UP000294498">
    <property type="component" value="Unassembled WGS sequence"/>
</dbReference>
<evidence type="ECO:0000256" key="3">
    <source>
        <dbReference type="ARBA" id="ARBA00022989"/>
    </source>
</evidence>
<comment type="caution">
    <text evidence="7">The sequence shown here is derived from an EMBL/GenBank/DDBJ whole genome shotgun (WGS) entry which is preliminary data.</text>
</comment>
<keyword evidence="3 5" id="KW-1133">Transmembrane helix</keyword>
<keyword evidence="4 5" id="KW-0472">Membrane</keyword>
<dbReference type="GO" id="GO:0016020">
    <property type="term" value="C:membrane"/>
    <property type="evidence" value="ECO:0007669"/>
    <property type="project" value="UniProtKB-SubCell"/>
</dbReference>
<evidence type="ECO:0000313" key="7">
    <source>
        <dbReference type="EMBL" id="TDX00976.1"/>
    </source>
</evidence>
<gene>
    <name evidence="7" type="ORF">EDB95_2007</name>
</gene>
<accession>A0A4R8DSX5</accession>
<feature type="transmembrane region" description="Helical" evidence="5">
    <location>
        <begin position="25"/>
        <end position="46"/>
    </location>
</feature>
<evidence type="ECO:0000256" key="1">
    <source>
        <dbReference type="ARBA" id="ARBA00004141"/>
    </source>
</evidence>
<dbReference type="EMBL" id="SODV01000001">
    <property type="protein sequence ID" value="TDX00976.1"/>
    <property type="molecule type" value="Genomic_DNA"/>
</dbReference>